<feature type="compositionally biased region" description="Basic and acidic residues" evidence="2">
    <location>
        <begin position="1070"/>
        <end position="1083"/>
    </location>
</feature>
<feature type="region of interest" description="Disordered" evidence="2">
    <location>
        <begin position="470"/>
        <end position="500"/>
    </location>
</feature>
<evidence type="ECO:0000313" key="3">
    <source>
        <dbReference type="EMBL" id="GJT76126.1"/>
    </source>
</evidence>
<feature type="compositionally biased region" description="Basic and acidic residues" evidence="2">
    <location>
        <begin position="1219"/>
        <end position="1236"/>
    </location>
</feature>
<feature type="compositionally biased region" description="Polar residues" evidence="2">
    <location>
        <begin position="1296"/>
        <end position="1306"/>
    </location>
</feature>
<feature type="region of interest" description="Disordered" evidence="2">
    <location>
        <begin position="1255"/>
        <end position="1306"/>
    </location>
</feature>
<gene>
    <name evidence="3" type="ORF">Tco_1042851</name>
</gene>
<feature type="region of interest" description="Disordered" evidence="2">
    <location>
        <begin position="1070"/>
        <end position="1103"/>
    </location>
</feature>
<feature type="coiled-coil region" evidence="1">
    <location>
        <begin position="238"/>
        <end position="272"/>
    </location>
</feature>
<evidence type="ECO:0000256" key="1">
    <source>
        <dbReference type="SAM" id="Coils"/>
    </source>
</evidence>
<keyword evidence="4" id="KW-1185">Reference proteome</keyword>
<sequence>MQRLVFKHSEHKFKEYSLPQRRELLENLDTLEAVIHRVVNTYGVLRMKENELNALKENGISKSSLIEPENNNAFSKSEIETQMQRQEEKVNMREAVDAGLVVTESSGTKPDKQDTSSSSGNYTTAWMQISTSTTKSHLLSYDTHLLETIDSNTTPTSTNMCHRGGEIDQDALLKTELLKTKDMEFPEFREFFVINDLKAQLLARTTLICNLKKQIKSVKETSNEAKVKNNIDVIETINIELEHSVAKLLAANEQLHKENEHLKQTYKELYDSIKKTRIQNKDNSESLISQINQKSVENADLKAQIQEKVFANAALNNELRKLKGNIVDSKNHLVVRQPNAFTSERPRISRPRFASQVDEKNDLSKTVTPHYLPKVRESAAAKPHQDMASTRAHCTPNACTPKPRNIYRSSPVSKCSGGMSNGKPLVDHSRNSSFFLDSKQFVCLICHKYIFNTNHDDCITKILNKVNSRAKVQSPKIKNNNPVEPKNHTHKPGRQNGIGQRFSLNKSSAVHEKPHTPRSCLRWKPTGRIFKTVSLRWIPTGKMFTDSTTKVDSEPPNGSNDDITNPYECNQTLYEFKEFKSDEHASNDVWTKQFKPRSSSKDVWIKRFKPRSLMSNLLASLQALFLKVKKGVRLPDENVTPHYLPKVRESAAAKPHQVNAPNYSRNSHKESYGSNDMVHAYFLEDARKMTQDKTRIPSHKDMASTRAHCTPNACTPKPRNIYRSSPVSKCSGGMSNGEPLVDHSRNSSFFLDSKQFVCSICHKYIFNTNHDDCITKILNKVNSRAKVQSPKIRNNNPVEPKNHTHKPGRQNGIGQRFSLNKSSAVHEKPHTPRSYLRWKPTGRIFKTVSLRWIPTGKVFIDSTTKVDSEPPNGSNDDITNPYECNQTLYVSAGTSNSSAGTSVNPLKERLRGIHCISKFPSIYIQLFWNTLTHDAKTGRSLLHDNIVPKPDLALELGKSISLTEAEEEAVAREVHATHARIVSGPDPEPMQEDQTGSNSGKLHVSLAGPNPEHMDDEFLATAYPKVHENLKLITDERVIEENPESHSGSMSSMKNLDDTYNFGDQFLYDKPTEDDQEKSKVIEESDSTIPDPSHQTVTSTPPVIAPFTDVSSTKPSSLVTPPPINTEATTITTSLPEITPFIALQLRVARLEQEMSEVKKTDHSADVLASIKSQVPTVVDKYLGTKLDDALLKILERHTADLIEKYSVLPGPESIQNQESEKSPKEIIRIKRDKPTQRRQSGIAFRDSFIVSKKRSSDSSKKLKGIQTLTPAKQEAADIMKALKESKKMSKRQPGTRGSNEGTSNI</sequence>
<comment type="caution">
    <text evidence="3">The sequence shown here is derived from an EMBL/GenBank/DDBJ whole genome shotgun (WGS) entry which is preliminary data.</text>
</comment>
<feature type="region of interest" description="Disordered" evidence="2">
    <location>
        <begin position="785"/>
        <end position="815"/>
    </location>
</feature>
<feature type="region of interest" description="Disordered" evidence="2">
    <location>
        <begin position="978"/>
        <end position="1008"/>
    </location>
</feature>
<dbReference type="EMBL" id="BQNB010018597">
    <property type="protein sequence ID" value="GJT76126.1"/>
    <property type="molecule type" value="Genomic_DNA"/>
</dbReference>
<feature type="region of interest" description="Disordered" evidence="2">
    <location>
        <begin position="546"/>
        <end position="566"/>
    </location>
</feature>
<reference evidence="3" key="1">
    <citation type="journal article" date="2022" name="Int. J. Mol. Sci.">
        <title>Draft Genome of Tanacetum Coccineum: Genomic Comparison of Closely Related Tanacetum-Family Plants.</title>
        <authorList>
            <person name="Yamashiro T."/>
            <person name="Shiraishi A."/>
            <person name="Nakayama K."/>
            <person name="Satake H."/>
        </authorList>
    </citation>
    <scope>NUCLEOTIDE SEQUENCE</scope>
</reference>
<keyword evidence="1" id="KW-0175">Coiled coil</keyword>
<accession>A0ABQ5GKB4</accession>
<feature type="compositionally biased region" description="Polar residues" evidence="2">
    <location>
        <begin position="470"/>
        <end position="482"/>
    </location>
</feature>
<dbReference type="Proteomes" id="UP001151760">
    <property type="component" value="Unassembled WGS sequence"/>
</dbReference>
<proteinExistence type="predicted"/>
<organism evidence="3 4">
    <name type="scientific">Tanacetum coccineum</name>
    <dbReference type="NCBI Taxonomy" id="301880"/>
    <lineage>
        <taxon>Eukaryota</taxon>
        <taxon>Viridiplantae</taxon>
        <taxon>Streptophyta</taxon>
        <taxon>Embryophyta</taxon>
        <taxon>Tracheophyta</taxon>
        <taxon>Spermatophyta</taxon>
        <taxon>Magnoliopsida</taxon>
        <taxon>eudicotyledons</taxon>
        <taxon>Gunneridae</taxon>
        <taxon>Pentapetalae</taxon>
        <taxon>asterids</taxon>
        <taxon>campanulids</taxon>
        <taxon>Asterales</taxon>
        <taxon>Asteraceae</taxon>
        <taxon>Asteroideae</taxon>
        <taxon>Anthemideae</taxon>
        <taxon>Anthemidinae</taxon>
        <taxon>Tanacetum</taxon>
    </lineage>
</organism>
<name>A0ABQ5GKB4_9ASTR</name>
<protein>
    <submittedName>
        <fullName evidence="3">Uncharacterized protein</fullName>
    </submittedName>
</protein>
<feature type="compositionally biased region" description="Basic and acidic residues" evidence="2">
    <location>
        <begin position="1275"/>
        <end position="1288"/>
    </location>
</feature>
<evidence type="ECO:0000313" key="4">
    <source>
        <dbReference type="Proteomes" id="UP001151760"/>
    </source>
</evidence>
<feature type="compositionally biased region" description="Polar residues" evidence="2">
    <location>
        <begin position="1087"/>
        <end position="1101"/>
    </location>
</feature>
<feature type="region of interest" description="Disordered" evidence="2">
    <location>
        <begin position="1213"/>
        <end position="1242"/>
    </location>
</feature>
<feature type="compositionally biased region" description="Polar residues" evidence="2">
    <location>
        <begin position="785"/>
        <end position="797"/>
    </location>
</feature>
<evidence type="ECO:0000256" key="2">
    <source>
        <dbReference type="SAM" id="MobiDB-lite"/>
    </source>
</evidence>
<reference evidence="3" key="2">
    <citation type="submission" date="2022-01" db="EMBL/GenBank/DDBJ databases">
        <authorList>
            <person name="Yamashiro T."/>
            <person name="Shiraishi A."/>
            <person name="Satake H."/>
            <person name="Nakayama K."/>
        </authorList>
    </citation>
    <scope>NUCLEOTIDE SEQUENCE</scope>
</reference>